<dbReference type="GO" id="GO:0042274">
    <property type="term" value="P:ribosomal small subunit biogenesis"/>
    <property type="evidence" value="ECO:0007669"/>
    <property type="project" value="UniProtKB-ARBA"/>
</dbReference>
<sequence length="317" mass="37244">MLRRLARERREYLYRKSIEDKRRTIEEKKERLKQALEENRPIPYELRAEALALQEQLDWDDPGGEGVVSQEDDEYRWAGVRDPKIVVTTSRDPSSKLKQFAKEMRLIFPNAQRMNRGGYEMKQLIEACRANEVTDFIVVHETRGNPDGLVICHLPYGPTAYFTILNTVMRHDIPNIGTMSEAYPHLIFHNFKTRLGKRVTNILKYLFPVPKEDSHRVITFANQDDYISFRHHTFKNEGKDYKLQEVGPRFELNVRDQARNPRRYCGAGRGMEPTSLHEHRSEAKVPQRRRRFRQQGHCTRIKMTLAVPAKQKALVTN</sequence>
<name>B7P251_IXOSC</name>
<dbReference type="PANTHER" id="PTHR22734:SF2">
    <property type="entry name" value="U3 SMALL NUCLEOLAR RIBONUCLEOPROTEIN PROTEIN IMP4"/>
    <property type="match status" value="1"/>
</dbReference>
<protein>
    <submittedName>
        <fullName evidence="3 4">U3 small nucleolar ribonucleoprotein imp4, putative</fullName>
    </submittedName>
</protein>
<dbReference type="FunCoup" id="B7P251">
    <property type="interactions" value="1436"/>
</dbReference>
<feature type="region of interest" description="Disordered" evidence="1">
    <location>
        <begin position="261"/>
        <end position="285"/>
    </location>
</feature>
<dbReference type="InterPro" id="IPR007109">
    <property type="entry name" value="Brix"/>
</dbReference>
<gene>
    <name evidence="3" type="ORF">IscW_ISCW000262</name>
</gene>
<evidence type="ECO:0007829" key="6">
    <source>
        <dbReference type="PeptideAtlas" id="B7P251"/>
    </source>
</evidence>
<dbReference type="SMART" id="SM00879">
    <property type="entry name" value="Brix"/>
    <property type="match status" value="1"/>
</dbReference>
<dbReference type="GO" id="GO:0006364">
    <property type="term" value="P:rRNA processing"/>
    <property type="evidence" value="ECO:0000318"/>
    <property type="project" value="GO_Central"/>
</dbReference>
<dbReference type="AlphaFoldDB" id="B7P251"/>
<reference evidence="3 5" key="1">
    <citation type="submission" date="2008-03" db="EMBL/GenBank/DDBJ databases">
        <title>Annotation of Ixodes scapularis.</title>
        <authorList>
            <consortium name="Ixodes scapularis Genome Project Consortium"/>
            <person name="Caler E."/>
            <person name="Hannick L.I."/>
            <person name="Bidwell S."/>
            <person name="Joardar V."/>
            <person name="Thiagarajan M."/>
            <person name="Amedeo P."/>
            <person name="Galinsky K.J."/>
            <person name="Schobel S."/>
            <person name="Inman J."/>
            <person name="Hostetler J."/>
            <person name="Miller J."/>
            <person name="Hammond M."/>
            <person name="Megy K."/>
            <person name="Lawson D."/>
            <person name="Kodira C."/>
            <person name="Sutton G."/>
            <person name="Meyer J."/>
            <person name="Hill C.A."/>
            <person name="Birren B."/>
            <person name="Nene V."/>
            <person name="Collins F."/>
            <person name="Alarcon-Chaidez F."/>
            <person name="Wikel S."/>
            <person name="Strausberg R."/>
        </authorList>
    </citation>
    <scope>NUCLEOTIDE SEQUENCE [LARGE SCALE GENOMIC DNA]</scope>
    <source>
        <strain evidence="5">Wikel</strain>
        <strain evidence="3">Wikel colony</strain>
    </source>
</reference>
<dbReference type="GO" id="GO:0042134">
    <property type="term" value="F:rRNA primary transcript binding"/>
    <property type="evidence" value="ECO:0007669"/>
    <property type="project" value="InterPro"/>
</dbReference>
<dbReference type="GO" id="GO:0032040">
    <property type="term" value="C:small-subunit processome"/>
    <property type="evidence" value="ECO:0000318"/>
    <property type="project" value="GO_Central"/>
</dbReference>
<dbReference type="VEuPathDB" id="VectorBase:ISCI000262"/>
<dbReference type="VEuPathDB" id="VectorBase:ISCP_018102"/>
<dbReference type="EMBL" id="ABJB010118119">
    <property type="status" value="NOT_ANNOTATED_CDS"/>
    <property type="molecule type" value="Genomic_DNA"/>
</dbReference>
<dbReference type="HOGENOM" id="CLU_040063_2_0_1"/>
<dbReference type="PaxDb" id="6945-B7P251"/>
<reference evidence="4" key="2">
    <citation type="submission" date="2020-05" db="UniProtKB">
        <authorList>
            <consortium name="EnsemblMetazoa"/>
        </authorList>
    </citation>
    <scope>IDENTIFICATION</scope>
    <source>
        <strain evidence="4">wikel</strain>
    </source>
</reference>
<dbReference type="GO" id="GO:0005654">
    <property type="term" value="C:nucleoplasm"/>
    <property type="evidence" value="ECO:0007669"/>
    <property type="project" value="UniProtKB-ARBA"/>
</dbReference>
<dbReference type="Gene3D" id="3.40.50.10480">
    <property type="entry name" value="Probable brix-domain ribosomal biogenesis protein"/>
    <property type="match status" value="1"/>
</dbReference>
<keyword evidence="6" id="KW-1267">Proteomics identification</keyword>
<evidence type="ECO:0000259" key="2">
    <source>
        <dbReference type="PROSITE" id="PS50833"/>
    </source>
</evidence>
<feature type="domain" description="Brix" evidence="2">
    <location>
        <begin position="83"/>
        <end position="263"/>
    </location>
</feature>
<evidence type="ECO:0000256" key="1">
    <source>
        <dbReference type="SAM" id="MobiDB-lite"/>
    </source>
</evidence>
<dbReference type="PANTHER" id="PTHR22734">
    <property type="entry name" value="U3 SMALL NUCLEOLAR RIBONUCLEOPROTEIN PROTEIN IMP4"/>
    <property type="match status" value="1"/>
</dbReference>
<dbReference type="EMBL" id="DS620274">
    <property type="protein sequence ID" value="EEC00673.1"/>
    <property type="molecule type" value="Genomic_DNA"/>
</dbReference>
<dbReference type="SUPFAM" id="SSF52954">
    <property type="entry name" value="Class II aaRS ABD-related"/>
    <property type="match status" value="1"/>
</dbReference>
<dbReference type="PROSITE" id="PS50833">
    <property type="entry name" value="BRIX"/>
    <property type="match status" value="1"/>
</dbReference>
<dbReference type="VEuPathDB" id="VectorBase:ISCW000262"/>
<dbReference type="OrthoDB" id="10253204at2759"/>
<keyword evidence="5" id="KW-1185">Reference proteome</keyword>
<dbReference type="GO" id="GO:0030515">
    <property type="term" value="F:snoRNA binding"/>
    <property type="evidence" value="ECO:0000318"/>
    <property type="project" value="GO_Central"/>
</dbReference>
<dbReference type="FunFam" id="3.40.50.10480:FF:000001">
    <property type="entry name" value="IMP4, U3 small nucleolar ribonucleoprotein"/>
    <property type="match status" value="1"/>
</dbReference>
<feature type="compositionally biased region" description="Basic and acidic residues" evidence="1">
    <location>
        <begin position="275"/>
        <end position="285"/>
    </location>
</feature>
<dbReference type="STRING" id="6945.B7P251"/>
<dbReference type="Pfam" id="PF04427">
    <property type="entry name" value="Brix"/>
    <property type="match status" value="1"/>
</dbReference>
<proteinExistence type="evidence at protein level"/>
<evidence type="ECO:0000313" key="4">
    <source>
        <dbReference type="EnsemblMetazoa" id="ISCW000262-PA"/>
    </source>
</evidence>
<dbReference type="GO" id="GO:0034457">
    <property type="term" value="C:Mpp10 complex"/>
    <property type="evidence" value="ECO:0000318"/>
    <property type="project" value="GO_Central"/>
</dbReference>
<dbReference type="InterPro" id="IPR044281">
    <property type="entry name" value="IMP4/RPF1"/>
</dbReference>
<dbReference type="EnsemblMetazoa" id="ISCW000262-RA">
    <property type="protein sequence ID" value="ISCW000262-PA"/>
    <property type="gene ID" value="ISCW000262"/>
</dbReference>
<organism>
    <name type="scientific">Ixodes scapularis</name>
    <name type="common">Black-legged tick</name>
    <name type="synonym">Deer tick</name>
    <dbReference type="NCBI Taxonomy" id="6945"/>
    <lineage>
        <taxon>Eukaryota</taxon>
        <taxon>Metazoa</taxon>
        <taxon>Ecdysozoa</taxon>
        <taxon>Arthropoda</taxon>
        <taxon>Chelicerata</taxon>
        <taxon>Arachnida</taxon>
        <taxon>Acari</taxon>
        <taxon>Parasitiformes</taxon>
        <taxon>Ixodida</taxon>
        <taxon>Ixodoidea</taxon>
        <taxon>Ixodidae</taxon>
        <taxon>Ixodinae</taxon>
        <taxon>Ixodes</taxon>
    </lineage>
</organism>
<dbReference type="EMBL" id="ABJB010396800">
    <property type="status" value="NOT_ANNOTATED_CDS"/>
    <property type="molecule type" value="Genomic_DNA"/>
</dbReference>
<keyword evidence="3" id="KW-0687">Ribonucleoprotein</keyword>
<dbReference type="GO" id="GO:0005730">
    <property type="term" value="C:nucleolus"/>
    <property type="evidence" value="ECO:0000318"/>
    <property type="project" value="GO_Central"/>
</dbReference>
<dbReference type="EMBL" id="ABJB011139659">
    <property type="status" value="NOT_ANNOTATED_CDS"/>
    <property type="molecule type" value="Genomic_DNA"/>
</dbReference>
<dbReference type="Proteomes" id="UP000001555">
    <property type="component" value="Unassembled WGS sequence"/>
</dbReference>
<evidence type="ECO:0000313" key="3">
    <source>
        <dbReference type="EMBL" id="EEC00673.1"/>
    </source>
</evidence>
<evidence type="ECO:0000313" key="5">
    <source>
        <dbReference type="Proteomes" id="UP000001555"/>
    </source>
</evidence>
<accession>B7P251</accession>